<evidence type="ECO:0000313" key="8">
    <source>
        <dbReference type="EMBL" id="KKN55096.1"/>
    </source>
</evidence>
<evidence type="ECO:0000256" key="7">
    <source>
        <dbReference type="ARBA" id="ARBA00022842"/>
    </source>
</evidence>
<dbReference type="PIRSF" id="PIRSF000722">
    <property type="entry name" value="Acetate_prop_kin"/>
    <property type="match status" value="1"/>
</dbReference>
<dbReference type="PROSITE" id="PS01075">
    <property type="entry name" value="ACETATE_KINASE_1"/>
    <property type="match status" value="1"/>
</dbReference>
<dbReference type="GO" id="GO:0046872">
    <property type="term" value="F:metal ion binding"/>
    <property type="evidence" value="ECO:0007669"/>
    <property type="project" value="UniProtKB-KW"/>
</dbReference>
<keyword evidence="7" id="KW-0460">Magnesium</keyword>
<evidence type="ECO:0000256" key="3">
    <source>
        <dbReference type="ARBA" id="ARBA00022723"/>
    </source>
</evidence>
<keyword evidence="2" id="KW-0808">Transferase</keyword>
<dbReference type="InterPro" id="IPR023865">
    <property type="entry name" value="Aliphatic_acid_kinase_CS"/>
</dbReference>
<dbReference type="AlphaFoldDB" id="A0A0F9U163"/>
<dbReference type="InterPro" id="IPR004372">
    <property type="entry name" value="Ac/propionate_kinase"/>
</dbReference>
<dbReference type="Pfam" id="PF00871">
    <property type="entry name" value="Acetate_kinase"/>
    <property type="match status" value="1"/>
</dbReference>
<dbReference type="PANTHER" id="PTHR21060:SF21">
    <property type="entry name" value="ACETATE KINASE"/>
    <property type="match status" value="1"/>
</dbReference>
<dbReference type="Gene3D" id="3.30.420.40">
    <property type="match status" value="2"/>
</dbReference>
<keyword evidence="1" id="KW-0963">Cytoplasm</keyword>
<protein>
    <recommendedName>
        <fullName evidence="9">Acetate kinase</fullName>
    </recommendedName>
</protein>
<dbReference type="InterPro" id="IPR000890">
    <property type="entry name" value="Aliphatic_acid_kin_short-chain"/>
</dbReference>
<dbReference type="HAMAP" id="MF_00020">
    <property type="entry name" value="Acetate_kinase"/>
    <property type="match status" value="1"/>
</dbReference>
<reference evidence="8" key="1">
    <citation type="journal article" date="2015" name="Nature">
        <title>Complex archaea that bridge the gap between prokaryotes and eukaryotes.</title>
        <authorList>
            <person name="Spang A."/>
            <person name="Saw J.H."/>
            <person name="Jorgensen S.L."/>
            <person name="Zaremba-Niedzwiedzka K."/>
            <person name="Martijn J."/>
            <person name="Lind A.E."/>
            <person name="van Eijk R."/>
            <person name="Schleper C."/>
            <person name="Guy L."/>
            <person name="Ettema T.J."/>
        </authorList>
    </citation>
    <scope>NUCLEOTIDE SEQUENCE</scope>
</reference>
<dbReference type="SUPFAM" id="SSF53067">
    <property type="entry name" value="Actin-like ATPase domain"/>
    <property type="match status" value="2"/>
</dbReference>
<evidence type="ECO:0008006" key="9">
    <source>
        <dbReference type="Google" id="ProtNLM"/>
    </source>
</evidence>
<dbReference type="EMBL" id="LAZR01000900">
    <property type="protein sequence ID" value="KKN55096.1"/>
    <property type="molecule type" value="Genomic_DNA"/>
</dbReference>
<organism evidence="8">
    <name type="scientific">marine sediment metagenome</name>
    <dbReference type="NCBI Taxonomy" id="412755"/>
    <lineage>
        <taxon>unclassified sequences</taxon>
        <taxon>metagenomes</taxon>
        <taxon>ecological metagenomes</taxon>
    </lineage>
</organism>
<comment type="caution">
    <text evidence="8">The sequence shown here is derived from an EMBL/GenBank/DDBJ whole genome shotgun (WGS) entry which is preliminary data.</text>
</comment>
<evidence type="ECO:0000256" key="2">
    <source>
        <dbReference type="ARBA" id="ARBA00022679"/>
    </source>
</evidence>
<evidence type="ECO:0000256" key="5">
    <source>
        <dbReference type="ARBA" id="ARBA00022777"/>
    </source>
</evidence>
<keyword evidence="3" id="KW-0479">Metal-binding</keyword>
<keyword evidence="5" id="KW-0418">Kinase</keyword>
<dbReference type="GO" id="GO:0005829">
    <property type="term" value="C:cytosol"/>
    <property type="evidence" value="ECO:0007669"/>
    <property type="project" value="TreeGrafter"/>
</dbReference>
<accession>A0A0F9U163</accession>
<dbReference type="InterPro" id="IPR043129">
    <property type="entry name" value="ATPase_NBD"/>
</dbReference>
<dbReference type="CDD" id="cd24010">
    <property type="entry name" value="ASKHA_NBD_AcK_PK"/>
    <property type="match status" value="1"/>
</dbReference>
<dbReference type="PANTHER" id="PTHR21060">
    <property type="entry name" value="ACETATE KINASE"/>
    <property type="match status" value="1"/>
</dbReference>
<sequence>MDIESMPTTSPKAQHVLVLNCGSSSLKFAIIDANDGHEIISGLAERLGAKAPSIKYKFNGAKTVIDLVANQAHAEAINTLVSLIKDHKLDEQLIAVGHRVVHGGEHFTQSVLIDEKVIAGITQSATLAPLHGHANLLGISSAQASFKGLPQVAVFDTAFHQTMSEVAFLYALPYKLYTEFGVRRYGFHGTSHFYVAEQTAKLLEQPIEQSNFISAHLGNGCSVCAIKNGKSVDTSMGLTPLEGLIMGTRSGDIDPGLFNFLTTQLDYTAQQIDNLLNQKSGLLGISELSNDCRTIEEAAIAGNKKAILAIDMFCYRLSKQIAAYMVPLQRLDAVIFTGGIGENSDIIREKVITQLAFLGIKCNPQANLNARFGQGGVISCKNSHVKAVVMPTNEEWVIALDAANIVKEL</sequence>
<evidence type="ECO:0000256" key="1">
    <source>
        <dbReference type="ARBA" id="ARBA00022490"/>
    </source>
</evidence>
<evidence type="ECO:0000256" key="4">
    <source>
        <dbReference type="ARBA" id="ARBA00022741"/>
    </source>
</evidence>
<dbReference type="PROSITE" id="PS01076">
    <property type="entry name" value="ACETATE_KINASE_2"/>
    <property type="match status" value="1"/>
</dbReference>
<keyword evidence="6" id="KW-0067">ATP-binding</keyword>
<dbReference type="PRINTS" id="PR00471">
    <property type="entry name" value="ACETATEKNASE"/>
</dbReference>
<dbReference type="GO" id="GO:0006083">
    <property type="term" value="P:acetate metabolic process"/>
    <property type="evidence" value="ECO:0007669"/>
    <property type="project" value="TreeGrafter"/>
</dbReference>
<evidence type="ECO:0000256" key="6">
    <source>
        <dbReference type="ARBA" id="ARBA00022840"/>
    </source>
</evidence>
<dbReference type="NCBIfam" id="TIGR00016">
    <property type="entry name" value="ackA"/>
    <property type="match status" value="1"/>
</dbReference>
<proteinExistence type="inferred from homology"/>
<name>A0A0F9U163_9ZZZZ</name>
<dbReference type="GO" id="GO:0008776">
    <property type="term" value="F:acetate kinase activity"/>
    <property type="evidence" value="ECO:0007669"/>
    <property type="project" value="TreeGrafter"/>
</dbReference>
<keyword evidence="4" id="KW-0547">Nucleotide-binding</keyword>
<dbReference type="GO" id="GO:0005524">
    <property type="term" value="F:ATP binding"/>
    <property type="evidence" value="ECO:0007669"/>
    <property type="project" value="UniProtKB-KW"/>
</dbReference>
<gene>
    <name evidence="8" type="ORF">LCGC14_0585750</name>
</gene>